<dbReference type="AlphaFoldDB" id="W4PYQ3"/>
<dbReference type="EMBL" id="BAUT01000005">
    <property type="protein sequence ID" value="GAE24862.1"/>
    <property type="molecule type" value="Genomic_DNA"/>
</dbReference>
<evidence type="ECO:0000313" key="2">
    <source>
        <dbReference type="Proteomes" id="UP000018890"/>
    </source>
</evidence>
<reference evidence="1" key="1">
    <citation type="journal article" date="2014" name="Genome Announc.">
        <title>Draft Genome Sequences of Three Alkaliphilic Bacillus Strains, Bacillus wakoensis JCM 9140T, Bacillus akibai JCM 9157T, and Bacillus hemicellulosilyticus JCM 9152T.</title>
        <authorList>
            <person name="Yuki M."/>
            <person name="Oshima K."/>
            <person name="Suda W."/>
            <person name="Oshida Y."/>
            <person name="Kitamura K."/>
            <person name="Iida T."/>
            <person name="Hattori M."/>
            <person name="Ohkuma M."/>
        </authorList>
    </citation>
    <scope>NUCLEOTIDE SEQUENCE [LARGE SCALE GENOMIC DNA]</scope>
    <source>
        <strain evidence="1">JCM 9140</strain>
    </source>
</reference>
<organism evidence="1 2">
    <name type="scientific">Halalkalibacter wakoensis JCM 9140</name>
    <dbReference type="NCBI Taxonomy" id="1236970"/>
    <lineage>
        <taxon>Bacteria</taxon>
        <taxon>Bacillati</taxon>
        <taxon>Bacillota</taxon>
        <taxon>Bacilli</taxon>
        <taxon>Bacillales</taxon>
        <taxon>Bacillaceae</taxon>
        <taxon>Halalkalibacter</taxon>
    </lineage>
</organism>
<keyword evidence="2" id="KW-1185">Reference proteome</keyword>
<proteinExistence type="predicted"/>
<dbReference type="Proteomes" id="UP000018890">
    <property type="component" value="Unassembled WGS sequence"/>
</dbReference>
<gene>
    <name evidence="1" type="ORF">JCM9140_822</name>
</gene>
<name>W4PYQ3_9BACI</name>
<comment type="caution">
    <text evidence="1">The sequence shown here is derived from an EMBL/GenBank/DDBJ whole genome shotgun (WGS) entry which is preliminary data.</text>
</comment>
<evidence type="ECO:0000313" key="1">
    <source>
        <dbReference type="EMBL" id="GAE24862.1"/>
    </source>
</evidence>
<accession>W4PYQ3</accession>
<dbReference type="RefSeq" id="WP_034742485.1">
    <property type="nucleotide sequence ID" value="NZ_BAUT01000005.1"/>
</dbReference>
<dbReference type="STRING" id="1236970.JCM9140_822"/>
<sequence>MQAQDFIKQTLQLHSISTIPSDLPYIMNVMNDIYEAEQFLRVDPDLHEEVPFVILDKDVIRHD</sequence>
<protein>
    <submittedName>
        <fullName evidence="1">Uncharacterized protein</fullName>
    </submittedName>
</protein>